<evidence type="ECO:0000313" key="2">
    <source>
        <dbReference type="RefSeq" id="XP_075090221.1"/>
    </source>
</evidence>
<gene>
    <name evidence="2" type="primary">LOC107828996</name>
</gene>
<accession>A0AC58SZ23</accession>
<organism evidence="1 2">
    <name type="scientific">Nicotiana tabacum</name>
    <name type="common">Common tobacco</name>
    <dbReference type="NCBI Taxonomy" id="4097"/>
    <lineage>
        <taxon>Eukaryota</taxon>
        <taxon>Viridiplantae</taxon>
        <taxon>Streptophyta</taxon>
        <taxon>Embryophyta</taxon>
        <taxon>Tracheophyta</taxon>
        <taxon>Spermatophyta</taxon>
        <taxon>Magnoliopsida</taxon>
        <taxon>eudicotyledons</taxon>
        <taxon>Gunneridae</taxon>
        <taxon>Pentapetalae</taxon>
        <taxon>asterids</taxon>
        <taxon>lamiids</taxon>
        <taxon>Solanales</taxon>
        <taxon>Solanaceae</taxon>
        <taxon>Nicotianoideae</taxon>
        <taxon>Nicotianeae</taxon>
        <taxon>Nicotiana</taxon>
    </lineage>
</organism>
<proteinExistence type="predicted"/>
<sequence length="1088" mass="122718">MGDPFEEEVEVPPFLLEAPLPSSVEAMLRKICSEQCQELPDVGIRRRLGSIGEQGSLAILRIISSRPIRKTLSAFLVYLMDRYPDCLSSSPIASPQKRTSPSLLPTPESKRVQGESSTKPKPKIGSSPCVQFASPHRVARQLSFRDEPSPESNCLSSSPFASPQKRTSPSLLPAPESKRVQGESSTKPKPKIGSLPCVQFASPHRVVPQLSFRDEPSPESNCRTPSPNISQQLMILSELEFRKLFLVLSYIGSKKLEDVISPKIADDIVRKKTLPMTDFESEIWNAFGKACYTESDRSKYLDWDCGKTHLYYCHIKQNGYCTFKGPYLNTTRTHLQRALGDENVLIVKFVEDACCANIIVEEGILVGFRRYRFFVYKDDKERKKTPAIMKTKTASLKCYFVRFESIETYNHGGSYVFAAKRTSEARCHFMHVHMVSNMAKYAARLSLILSKTIKLQVNLASVTIERVEDILCRDESGCIICDEDGEPRIHTDGTGFISEDLAMRCPKDFSKAEYINDENYENFVDIVDLEDMIAERRGNGSLNKEPPLLMQCRLFKNGCAVKGTFLVNRKIGSRKIQIRPSMVKVETDPTISALPTFNSLEVVAISHRPRKTYLSKHLISLLSYGGVGKEFFMEILGSALEETKQVYLKKRAALKVAINYREMDDDCLAARMISSGVPLNEPHLHARLSRLAKIERSKLRGGKLPLSDSFYLMGTADPTGVLENNEVCVILDSGQVSGRVLVYRNPGLHFGDVHVMKARYVEELVDIVGDAKYGIFFSAKGPRSAASEIANGDFDGDMYWVSINRKLVDSYRASKPWTRTHSTPKAVSKKPTEFSADELEYELFRQFLGAKSKGASMSVAADSWLAFMDRLLMLRDDDVDGMHSLEGKMLHLIDIYYDALDAPKSGKKVSIPHDLKANRFPHYMERGNPFSYHSTSILGQIYDYVDSYPDEDLCITEISKLPCFDVEIPDECTALWGERYEEYKKDMTMAMNSGCEVKNSACNEVIKKYKKLLYGAPEFEQSVRKTEDIFNEALALYHVTYDNARITYSIEKCSFAWKVAGSALCRIHAMYHKENAFPILPSILQDIL</sequence>
<reference evidence="1" key="1">
    <citation type="journal article" date="2014" name="Nat. Commun.">
        <title>The tobacco genome sequence and its comparison with those of tomato and potato.</title>
        <authorList>
            <person name="Sierro N."/>
            <person name="Battey J.N."/>
            <person name="Ouadi S."/>
            <person name="Bakaher N."/>
            <person name="Bovet L."/>
            <person name="Willig A."/>
            <person name="Goepfert S."/>
            <person name="Peitsch M.C."/>
            <person name="Ivanov N.V."/>
        </authorList>
    </citation>
    <scope>NUCLEOTIDE SEQUENCE [LARGE SCALE GENOMIC DNA]</scope>
</reference>
<reference evidence="2" key="2">
    <citation type="submission" date="2025-08" db="UniProtKB">
        <authorList>
            <consortium name="RefSeq"/>
        </authorList>
    </citation>
    <scope>IDENTIFICATION</scope>
    <source>
        <tissue evidence="2">Leaf</tissue>
    </source>
</reference>
<evidence type="ECO:0000313" key="1">
    <source>
        <dbReference type="Proteomes" id="UP000790787"/>
    </source>
</evidence>
<dbReference type="Proteomes" id="UP000790787">
    <property type="component" value="Chromosome 17"/>
</dbReference>
<protein>
    <submittedName>
        <fullName evidence="2">RNA-dependent RNA polymerase 5</fullName>
    </submittedName>
</protein>
<name>A0AC58SZ23_TOBAC</name>
<dbReference type="RefSeq" id="XP_075090221.1">
    <property type="nucleotide sequence ID" value="XM_075234120.1"/>
</dbReference>
<keyword evidence="2" id="KW-0808">Transferase</keyword>
<keyword evidence="1" id="KW-1185">Reference proteome</keyword>
<keyword evidence="2" id="KW-0696">RNA-directed RNA polymerase</keyword>
<keyword evidence="2" id="KW-0548">Nucleotidyltransferase</keyword>